<comment type="cofactor">
    <cofactor evidence="1">
        <name>Mg(2+)</name>
        <dbReference type="ChEBI" id="CHEBI:18420"/>
    </cofactor>
</comment>
<dbReference type="InterPro" id="IPR011009">
    <property type="entry name" value="Kinase-like_dom_sf"/>
</dbReference>
<evidence type="ECO:0000256" key="1">
    <source>
        <dbReference type="ARBA" id="ARBA00001946"/>
    </source>
</evidence>
<dbReference type="GO" id="GO:0005829">
    <property type="term" value="C:cytosol"/>
    <property type="evidence" value="ECO:0007669"/>
    <property type="project" value="TreeGrafter"/>
</dbReference>
<evidence type="ECO:0000256" key="3">
    <source>
        <dbReference type="ARBA" id="ARBA00012513"/>
    </source>
</evidence>
<evidence type="ECO:0000256" key="14">
    <source>
        <dbReference type="ARBA" id="ARBA00068837"/>
    </source>
</evidence>
<dbReference type="EMBL" id="KN822014">
    <property type="protein sequence ID" value="KIM67263.1"/>
    <property type="molecule type" value="Genomic_DNA"/>
</dbReference>
<evidence type="ECO:0000256" key="5">
    <source>
        <dbReference type="ARBA" id="ARBA00022679"/>
    </source>
</evidence>
<sequence length="472" mass="53321">MKLDATDLRYVTSDEFRVLTAVEIGSKNHEVVPTPLIVQISGLRNGGVNKLIGSLARRNLVARVQNAKYDGYRLTYGGYDYLAMRALCKRDSMHSVGNQIGVGKEADVYIVADAKGNEIVLKLHRLGRISFRTIKTKRDYLGKRKSASWMYMSRLAAQKEWAFMKVLYEHGFPVPKPIDHARHCILMEAIDAYPLRQVSDVASPGKLYSMLMDIIVQFARAGLIHGDYNEFNILIRKDSGEPVVIDFPQMVSTSHENAEWYFNRDVECIRTFFRRRFKYESALYPRFKAVTNKGDETEGEGFQLDVMVSASGFAKKDQKMLEEYVEAIKAEEPREGDDGTASDSEEVEEESEDEAPSDREGPHASVEVEGTSTQPPEEENSRSASRASSRFSQLSRSPPRSRSPSPDTLAKMTTAMSLHGSGMREKVATDLAKRARQQRKYHTKRGAQRAGRPHGSKAKQDQRVKMDKDGFW</sequence>
<feature type="compositionally biased region" description="Basic residues" evidence="15">
    <location>
        <begin position="434"/>
        <end position="457"/>
    </location>
</feature>
<name>A0A0C3A0S4_9AGAM</name>
<dbReference type="InterPro" id="IPR030484">
    <property type="entry name" value="Rio2"/>
</dbReference>
<evidence type="ECO:0000256" key="11">
    <source>
        <dbReference type="ARBA" id="ARBA00047899"/>
    </source>
</evidence>
<feature type="compositionally biased region" description="Acidic residues" evidence="15">
    <location>
        <begin position="338"/>
        <end position="355"/>
    </location>
</feature>
<keyword evidence="4" id="KW-0723">Serine/threonine-protein kinase</keyword>
<dbReference type="InterPro" id="IPR018934">
    <property type="entry name" value="RIO_dom"/>
</dbReference>
<evidence type="ECO:0000256" key="9">
    <source>
        <dbReference type="ARBA" id="ARBA00022840"/>
    </source>
</evidence>
<comment type="similarity">
    <text evidence="2">Belongs to the protein kinase superfamily. RIO-type Ser/Thr kinase family.</text>
</comment>
<evidence type="ECO:0000313" key="17">
    <source>
        <dbReference type="EMBL" id="KIM67263.1"/>
    </source>
</evidence>
<feature type="compositionally biased region" description="Low complexity" evidence="15">
    <location>
        <begin position="382"/>
        <end position="406"/>
    </location>
</feature>
<keyword evidence="10" id="KW-0460">Magnesium</keyword>
<accession>A0A0C3A0S4</accession>
<evidence type="ECO:0000256" key="15">
    <source>
        <dbReference type="SAM" id="MobiDB-lite"/>
    </source>
</evidence>
<dbReference type="Gene3D" id="1.10.510.10">
    <property type="entry name" value="Transferase(Phosphotransferase) domain 1"/>
    <property type="match status" value="1"/>
</dbReference>
<comment type="catalytic activity">
    <reaction evidence="12">
        <text>L-seryl-[protein] + ATP = O-phospho-L-seryl-[protein] + ADP + H(+)</text>
        <dbReference type="Rhea" id="RHEA:17989"/>
        <dbReference type="Rhea" id="RHEA-COMP:9863"/>
        <dbReference type="Rhea" id="RHEA-COMP:11604"/>
        <dbReference type="ChEBI" id="CHEBI:15378"/>
        <dbReference type="ChEBI" id="CHEBI:29999"/>
        <dbReference type="ChEBI" id="CHEBI:30616"/>
        <dbReference type="ChEBI" id="CHEBI:83421"/>
        <dbReference type="ChEBI" id="CHEBI:456216"/>
        <dbReference type="EC" id="2.7.11.1"/>
    </reaction>
</comment>
<dbReference type="Pfam" id="PF09202">
    <property type="entry name" value="Rio2_N"/>
    <property type="match status" value="1"/>
</dbReference>
<dbReference type="InterPro" id="IPR000687">
    <property type="entry name" value="RIO_kinase"/>
</dbReference>
<keyword evidence="18" id="KW-1185">Reference proteome</keyword>
<keyword evidence="6" id="KW-0479">Metal-binding</keyword>
<dbReference type="GO" id="GO:0030688">
    <property type="term" value="C:preribosome, small subunit precursor"/>
    <property type="evidence" value="ECO:0007669"/>
    <property type="project" value="TreeGrafter"/>
</dbReference>
<comment type="catalytic activity">
    <reaction evidence="11">
        <text>L-threonyl-[protein] + ATP = O-phospho-L-threonyl-[protein] + ADP + H(+)</text>
        <dbReference type="Rhea" id="RHEA:46608"/>
        <dbReference type="Rhea" id="RHEA-COMP:11060"/>
        <dbReference type="Rhea" id="RHEA-COMP:11605"/>
        <dbReference type="ChEBI" id="CHEBI:15378"/>
        <dbReference type="ChEBI" id="CHEBI:30013"/>
        <dbReference type="ChEBI" id="CHEBI:30616"/>
        <dbReference type="ChEBI" id="CHEBI:61977"/>
        <dbReference type="ChEBI" id="CHEBI:456216"/>
        <dbReference type="EC" id="2.7.11.1"/>
    </reaction>
</comment>
<dbReference type="InParanoid" id="A0A0C3A0S4"/>
<protein>
    <recommendedName>
        <fullName evidence="13">Serine/threonine-protein kinase RIO2</fullName>
        <ecNumber evidence="3">2.7.11.1</ecNumber>
    </recommendedName>
    <alternativeName>
        <fullName evidence="14">Serine/threonine-protein kinase rio2</fullName>
    </alternativeName>
</protein>
<dbReference type="SUPFAM" id="SSF46785">
    <property type="entry name" value="Winged helix' DNA-binding domain"/>
    <property type="match status" value="1"/>
</dbReference>
<feature type="compositionally biased region" description="Basic and acidic residues" evidence="15">
    <location>
        <begin position="458"/>
        <end position="472"/>
    </location>
</feature>
<evidence type="ECO:0000256" key="6">
    <source>
        <dbReference type="ARBA" id="ARBA00022723"/>
    </source>
</evidence>
<dbReference type="Pfam" id="PF01163">
    <property type="entry name" value="RIO1"/>
    <property type="match status" value="1"/>
</dbReference>
<dbReference type="HOGENOM" id="CLU_018693_0_1_1"/>
<dbReference type="EC" id="2.7.11.1" evidence="3"/>
<dbReference type="Proteomes" id="UP000053989">
    <property type="component" value="Unassembled WGS sequence"/>
</dbReference>
<gene>
    <name evidence="17" type="ORF">SCLCIDRAFT_1210772</name>
</gene>
<dbReference type="CDD" id="cd05144">
    <property type="entry name" value="RIO2_C"/>
    <property type="match status" value="1"/>
</dbReference>
<feature type="compositionally biased region" description="Basic and acidic residues" evidence="15">
    <location>
        <begin position="422"/>
        <end position="433"/>
    </location>
</feature>
<evidence type="ECO:0000256" key="4">
    <source>
        <dbReference type="ARBA" id="ARBA00022527"/>
    </source>
</evidence>
<evidence type="ECO:0000256" key="10">
    <source>
        <dbReference type="ARBA" id="ARBA00022842"/>
    </source>
</evidence>
<evidence type="ECO:0000256" key="12">
    <source>
        <dbReference type="ARBA" id="ARBA00048679"/>
    </source>
</evidence>
<organism evidence="17 18">
    <name type="scientific">Scleroderma citrinum Foug A</name>
    <dbReference type="NCBI Taxonomy" id="1036808"/>
    <lineage>
        <taxon>Eukaryota</taxon>
        <taxon>Fungi</taxon>
        <taxon>Dikarya</taxon>
        <taxon>Basidiomycota</taxon>
        <taxon>Agaricomycotina</taxon>
        <taxon>Agaricomycetes</taxon>
        <taxon>Agaricomycetidae</taxon>
        <taxon>Boletales</taxon>
        <taxon>Sclerodermatineae</taxon>
        <taxon>Sclerodermataceae</taxon>
        <taxon>Scleroderma</taxon>
    </lineage>
</organism>
<dbReference type="STRING" id="1036808.A0A0C3A0S4"/>
<proteinExistence type="inferred from homology"/>
<dbReference type="InterPro" id="IPR036388">
    <property type="entry name" value="WH-like_DNA-bd_sf"/>
</dbReference>
<evidence type="ECO:0000313" key="18">
    <source>
        <dbReference type="Proteomes" id="UP000053989"/>
    </source>
</evidence>
<evidence type="ECO:0000256" key="8">
    <source>
        <dbReference type="ARBA" id="ARBA00022777"/>
    </source>
</evidence>
<dbReference type="GO" id="GO:0004674">
    <property type="term" value="F:protein serine/threonine kinase activity"/>
    <property type="evidence" value="ECO:0007669"/>
    <property type="project" value="UniProtKB-KW"/>
</dbReference>
<evidence type="ECO:0000259" key="16">
    <source>
        <dbReference type="SMART" id="SM00090"/>
    </source>
</evidence>
<dbReference type="InterPro" id="IPR015285">
    <property type="entry name" value="RIO2_wHTH_N"/>
</dbReference>
<evidence type="ECO:0000256" key="2">
    <source>
        <dbReference type="ARBA" id="ARBA00009196"/>
    </source>
</evidence>
<keyword evidence="8" id="KW-0418">Kinase</keyword>
<dbReference type="GO" id="GO:0005634">
    <property type="term" value="C:nucleus"/>
    <property type="evidence" value="ECO:0007669"/>
    <property type="project" value="TreeGrafter"/>
</dbReference>
<dbReference type="GO" id="GO:0046872">
    <property type="term" value="F:metal ion binding"/>
    <property type="evidence" value="ECO:0007669"/>
    <property type="project" value="UniProtKB-KW"/>
</dbReference>
<dbReference type="SMART" id="SM00090">
    <property type="entry name" value="RIO"/>
    <property type="match status" value="1"/>
</dbReference>
<keyword evidence="5" id="KW-0808">Transferase</keyword>
<dbReference type="AlphaFoldDB" id="A0A0C3A0S4"/>
<dbReference type="FunFam" id="1.10.10.10:FF:000053">
    <property type="entry name" value="Serine/threonine-protein kinase RIO2"/>
    <property type="match status" value="1"/>
</dbReference>
<dbReference type="PANTHER" id="PTHR45852:SF1">
    <property type="entry name" value="SERINE_THREONINE-PROTEIN KINASE RIO2"/>
    <property type="match status" value="1"/>
</dbReference>
<dbReference type="PANTHER" id="PTHR45852">
    <property type="entry name" value="SER/THR-PROTEIN KINASE RIO2"/>
    <property type="match status" value="1"/>
</dbReference>
<feature type="domain" description="RIO kinase" evidence="16">
    <location>
        <begin position="65"/>
        <end position="292"/>
    </location>
</feature>
<dbReference type="Gene3D" id="3.30.200.20">
    <property type="entry name" value="Phosphorylase Kinase, domain 1"/>
    <property type="match status" value="1"/>
</dbReference>
<dbReference type="GO" id="GO:0005524">
    <property type="term" value="F:ATP binding"/>
    <property type="evidence" value="ECO:0007669"/>
    <property type="project" value="UniProtKB-KW"/>
</dbReference>
<reference evidence="17 18" key="1">
    <citation type="submission" date="2014-04" db="EMBL/GenBank/DDBJ databases">
        <authorList>
            <consortium name="DOE Joint Genome Institute"/>
            <person name="Kuo A."/>
            <person name="Kohler A."/>
            <person name="Nagy L.G."/>
            <person name="Floudas D."/>
            <person name="Copeland A."/>
            <person name="Barry K.W."/>
            <person name="Cichocki N."/>
            <person name="Veneault-Fourrey C."/>
            <person name="LaButti K."/>
            <person name="Lindquist E.A."/>
            <person name="Lipzen A."/>
            <person name="Lundell T."/>
            <person name="Morin E."/>
            <person name="Murat C."/>
            <person name="Sun H."/>
            <person name="Tunlid A."/>
            <person name="Henrissat B."/>
            <person name="Grigoriev I.V."/>
            <person name="Hibbett D.S."/>
            <person name="Martin F."/>
            <person name="Nordberg H.P."/>
            <person name="Cantor M.N."/>
            <person name="Hua S.X."/>
        </authorList>
    </citation>
    <scope>NUCLEOTIDE SEQUENCE [LARGE SCALE GENOMIC DNA]</scope>
    <source>
        <strain evidence="17 18">Foug A</strain>
    </source>
</reference>
<dbReference type="GO" id="GO:0030490">
    <property type="term" value="P:maturation of SSU-rRNA"/>
    <property type="evidence" value="ECO:0007669"/>
    <property type="project" value="TreeGrafter"/>
</dbReference>
<dbReference type="Gene3D" id="1.10.10.10">
    <property type="entry name" value="Winged helix-like DNA-binding domain superfamily/Winged helix DNA-binding domain"/>
    <property type="match status" value="1"/>
</dbReference>
<dbReference type="InterPro" id="IPR036390">
    <property type="entry name" value="WH_DNA-bd_sf"/>
</dbReference>
<dbReference type="OrthoDB" id="10258631at2759"/>
<evidence type="ECO:0000256" key="7">
    <source>
        <dbReference type="ARBA" id="ARBA00022741"/>
    </source>
</evidence>
<feature type="region of interest" description="Disordered" evidence="15">
    <location>
        <begin position="328"/>
        <end position="472"/>
    </location>
</feature>
<evidence type="ECO:0000256" key="13">
    <source>
        <dbReference type="ARBA" id="ARBA00068353"/>
    </source>
</evidence>
<keyword evidence="7" id="KW-0547">Nucleotide-binding</keyword>
<dbReference type="FunFam" id="3.30.200.20:FF:000052">
    <property type="entry name" value="Serine/threonine-protein kinase RIO2"/>
    <property type="match status" value="1"/>
</dbReference>
<reference evidence="18" key="2">
    <citation type="submission" date="2015-01" db="EMBL/GenBank/DDBJ databases">
        <title>Evolutionary Origins and Diversification of the Mycorrhizal Mutualists.</title>
        <authorList>
            <consortium name="DOE Joint Genome Institute"/>
            <consortium name="Mycorrhizal Genomics Consortium"/>
            <person name="Kohler A."/>
            <person name="Kuo A."/>
            <person name="Nagy L.G."/>
            <person name="Floudas D."/>
            <person name="Copeland A."/>
            <person name="Barry K.W."/>
            <person name="Cichocki N."/>
            <person name="Veneault-Fourrey C."/>
            <person name="LaButti K."/>
            <person name="Lindquist E.A."/>
            <person name="Lipzen A."/>
            <person name="Lundell T."/>
            <person name="Morin E."/>
            <person name="Murat C."/>
            <person name="Riley R."/>
            <person name="Ohm R."/>
            <person name="Sun H."/>
            <person name="Tunlid A."/>
            <person name="Henrissat B."/>
            <person name="Grigoriev I.V."/>
            <person name="Hibbett D.S."/>
            <person name="Martin F."/>
        </authorList>
    </citation>
    <scope>NUCLEOTIDE SEQUENCE [LARGE SCALE GENOMIC DNA]</scope>
    <source>
        <strain evidence="18">Foug A</strain>
    </source>
</reference>
<dbReference type="SUPFAM" id="SSF56112">
    <property type="entry name" value="Protein kinase-like (PK-like)"/>
    <property type="match status" value="1"/>
</dbReference>
<feature type="compositionally biased region" description="Basic and acidic residues" evidence="15">
    <location>
        <begin position="328"/>
        <end position="337"/>
    </location>
</feature>
<dbReference type="FunCoup" id="A0A0C3A0S4">
    <property type="interactions" value="812"/>
</dbReference>
<keyword evidence="9" id="KW-0067">ATP-binding</keyword>